<dbReference type="InParanoid" id="E9GVU3"/>
<gene>
    <name evidence="3" type="ORF">DAPPUDRAFT_226059</name>
</gene>
<organism evidence="3 4">
    <name type="scientific">Daphnia pulex</name>
    <name type="common">Water flea</name>
    <dbReference type="NCBI Taxonomy" id="6669"/>
    <lineage>
        <taxon>Eukaryota</taxon>
        <taxon>Metazoa</taxon>
        <taxon>Ecdysozoa</taxon>
        <taxon>Arthropoda</taxon>
        <taxon>Crustacea</taxon>
        <taxon>Branchiopoda</taxon>
        <taxon>Diplostraca</taxon>
        <taxon>Cladocera</taxon>
        <taxon>Anomopoda</taxon>
        <taxon>Daphniidae</taxon>
        <taxon>Daphnia</taxon>
    </lineage>
</organism>
<dbReference type="EMBL" id="GL732569">
    <property type="protein sequence ID" value="EFX76237.1"/>
    <property type="molecule type" value="Genomic_DNA"/>
</dbReference>
<feature type="chain" id="PRO_5003241331" evidence="2">
    <location>
        <begin position="17"/>
        <end position="186"/>
    </location>
</feature>
<evidence type="ECO:0000313" key="3">
    <source>
        <dbReference type="EMBL" id="EFX76237.1"/>
    </source>
</evidence>
<evidence type="ECO:0000256" key="2">
    <source>
        <dbReference type="SAM" id="SignalP"/>
    </source>
</evidence>
<evidence type="ECO:0000256" key="1">
    <source>
        <dbReference type="SAM" id="MobiDB-lite"/>
    </source>
</evidence>
<feature type="compositionally biased region" description="Basic residues" evidence="1">
    <location>
        <begin position="71"/>
        <end position="81"/>
    </location>
</feature>
<keyword evidence="4" id="KW-1185">Reference proteome</keyword>
<protein>
    <submittedName>
        <fullName evidence="3">Uncharacterized protein</fullName>
    </submittedName>
</protein>
<sequence>MLILLVSLRLSSFTSAGFFSFSSRQPVACGGADTLPDGKNSNNLVGDLLDWRQLHGVGNGGGSPGPPRRLQFPRRPRHHAQGVRLPLVGELATAGTGSAQPDRQAAVDQHAGRSGRQPPPRPPVGQPSQEGDRVALHPAHPQGVLSQRRLPASIQILPLEEEEEENQPTSITGRRMKLGRFRPLYI</sequence>
<proteinExistence type="predicted"/>
<reference evidence="3 4" key="1">
    <citation type="journal article" date="2011" name="Science">
        <title>The ecoresponsive genome of Daphnia pulex.</title>
        <authorList>
            <person name="Colbourne J.K."/>
            <person name="Pfrender M.E."/>
            <person name="Gilbert D."/>
            <person name="Thomas W.K."/>
            <person name="Tucker A."/>
            <person name="Oakley T.H."/>
            <person name="Tokishita S."/>
            <person name="Aerts A."/>
            <person name="Arnold G.J."/>
            <person name="Basu M.K."/>
            <person name="Bauer D.J."/>
            <person name="Caceres C.E."/>
            <person name="Carmel L."/>
            <person name="Casola C."/>
            <person name="Choi J.H."/>
            <person name="Detter J.C."/>
            <person name="Dong Q."/>
            <person name="Dusheyko S."/>
            <person name="Eads B.D."/>
            <person name="Frohlich T."/>
            <person name="Geiler-Samerotte K.A."/>
            <person name="Gerlach D."/>
            <person name="Hatcher P."/>
            <person name="Jogdeo S."/>
            <person name="Krijgsveld J."/>
            <person name="Kriventseva E.V."/>
            <person name="Kultz D."/>
            <person name="Laforsch C."/>
            <person name="Lindquist E."/>
            <person name="Lopez J."/>
            <person name="Manak J.R."/>
            <person name="Muller J."/>
            <person name="Pangilinan J."/>
            <person name="Patwardhan R.P."/>
            <person name="Pitluck S."/>
            <person name="Pritham E.J."/>
            <person name="Rechtsteiner A."/>
            <person name="Rho M."/>
            <person name="Rogozin I.B."/>
            <person name="Sakarya O."/>
            <person name="Salamov A."/>
            <person name="Schaack S."/>
            <person name="Shapiro H."/>
            <person name="Shiga Y."/>
            <person name="Skalitzky C."/>
            <person name="Smith Z."/>
            <person name="Souvorov A."/>
            <person name="Sung W."/>
            <person name="Tang Z."/>
            <person name="Tsuchiya D."/>
            <person name="Tu H."/>
            <person name="Vos H."/>
            <person name="Wang M."/>
            <person name="Wolf Y.I."/>
            <person name="Yamagata H."/>
            <person name="Yamada T."/>
            <person name="Ye Y."/>
            <person name="Shaw J.R."/>
            <person name="Andrews J."/>
            <person name="Crease T.J."/>
            <person name="Tang H."/>
            <person name="Lucas S.M."/>
            <person name="Robertson H.M."/>
            <person name="Bork P."/>
            <person name="Koonin E.V."/>
            <person name="Zdobnov E.M."/>
            <person name="Grigoriev I.V."/>
            <person name="Lynch M."/>
            <person name="Boore J.L."/>
        </authorList>
    </citation>
    <scope>NUCLEOTIDE SEQUENCE [LARGE SCALE GENOMIC DNA]</scope>
</reference>
<dbReference type="KEGG" id="dpx:DAPPUDRAFT_226059"/>
<accession>E9GVU3</accession>
<dbReference type="AlphaFoldDB" id="E9GVU3"/>
<dbReference type="Proteomes" id="UP000000305">
    <property type="component" value="Unassembled WGS sequence"/>
</dbReference>
<dbReference type="HOGENOM" id="CLU_1455851_0_0_1"/>
<evidence type="ECO:0000313" key="4">
    <source>
        <dbReference type="Proteomes" id="UP000000305"/>
    </source>
</evidence>
<feature type="signal peptide" evidence="2">
    <location>
        <begin position="1"/>
        <end position="16"/>
    </location>
</feature>
<name>E9GVU3_DAPPU</name>
<feature type="region of interest" description="Disordered" evidence="1">
    <location>
        <begin position="55"/>
        <end position="134"/>
    </location>
</feature>
<keyword evidence="2" id="KW-0732">Signal</keyword>